<protein>
    <submittedName>
        <fullName evidence="2">Uncharacterized protein</fullName>
    </submittedName>
</protein>
<dbReference type="EMBL" id="DYUD01000027">
    <property type="protein sequence ID" value="HJG89804.1"/>
    <property type="molecule type" value="Genomic_DNA"/>
</dbReference>
<dbReference type="RefSeq" id="WP_273306867.1">
    <property type="nucleotide sequence ID" value="NZ_DYUD01000027.1"/>
</dbReference>
<comment type="caution">
    <text evidence="2">The sequence shown here is derived from an EMBL/GenBank/DDBJ whole genome shotgun (WGS) entry which is preliminary data.</text>
</comment>
<reference evidence="2" key="2">
    <citation type="submission" date="2021-09" db="EMBL/GenBank/DDBJ databases">
        <authorList>
            <person name="Gilroy R."/>
        </authorList>
    </citation>
    <scope>NUCLEOTIDE SEQUENCE</scope>
    <source>
        <strain evidence="2">CHK121-7720</strain>
    </source>
</reference>
<evidence type="ECO:0000313" key="3">
    <source>
        <dbReference type="Proteomes" id="UP000757103"/>
    </source>
</evidence>
<keyword evidence="1" id="KW-0812">Transmembrane</keyword>
<dbReference type="AlphaFoldDB" id="A0A921MSK7"/>
<sequence length="87" mass="9945">MNKPTSHSKGLTLEEIATRRQALKIAIADQRKAVDEAYRQVVSPFTEAKSVTKYIGSNLLSGFTLLESAVWGFRLVSRIVRMFRRFR</sequence>
<reference evidence="2" key="1">
    <citation type="journal article" date="2021" name="PeerJ">
        <title>Extensive microbial diversity within the chicken gut microbiome revealed by metagenomics and culture.</title>
        <authorList>
            <person name="Gilroy R."/>
            <person name="Ravi A."/>
            <person name="Getino M."/>
            <person name="Pursley I."/>
            <person name="Horton D.L."/>
            <person name="Alikhan N.F."/>
            <person name="Baker D."/>
            <person name="Gharbi K."/>
            <person name="Hall N."/>
            <person name="Watson M."/>
            <person name="Adriaenssens E.M."/>
            <person name="Foster-Nyarko E."/>
            <person name="Jarju S."/>
            <person name="Secka A."/>
            <person name="Antonio M."/>
            <person name="Oren A."/>
            <person name="Chaudhuri R.R."/>
            <person name="La Ragione R."/>
            <person name="Hildebrand F."/>
            <person name="Pallen M.J."/>
        </authorList>
    </citation>
    <scope>NUCLEOTIDE SEQUENCE</scope>
    <source>
        <strain evidence="2">CHK121-7720</strain>
    </source>
</reference>
<keyword evidence="1" id="KW-1133">Transmembrane helix</keyword>
<name>A0A921MSK7_9BACT</name>
<gene>
    <name evidence="2" type="ORF">K8U91_10105</name>
</gene>
<feature type="transmembrane region" description="Helical" evidence="1">
    <location>
        <begin position="59"/>
        <end position="77"/>
    </location>
</feature>
<accession>A0A921MSK7</accession>
<dbReference type="Proteomes" id="UP000757103">
    <property type="component" value="Unassembled WGS sequence"/>
</dbReference>
<evidence type="ECO:0000256" key="1">
    <source>
        <dbReference type="SAM" id="Phobius"/>
    </source>
</evidence>
<keyword evidence="1" id="KW-0472">Membrane</keyword>
<proteinExistence type="predicted"/>
<organism evidence="2 3">
    <name type="scientific">Barnesiella viscericola</name>
    <dbReference type="NCBI Taxonomy" id="397865"/>
    <lineage>
        <taxon>Bacteria</taxon>
        <taxon>Pseudomonadati</taxon>
        <taxon>Bacteroidota</taxon>
        <taxon>Bacteroidia</taxon>
        <taxon>Bacteroidales</taxon>
        <taxon>Barnesiellaceae</taxon>
        <taxon>Barnesiella</taxon>
    </lineage>
</organism>
<evidence type="ECO:0000313" key="2">
    <source>
        <dbReference type="EMBL" id="HJG89804.1"/>
    </source>
</evidence>